<dbReference type="EMBL" id="BNAP01000035">
    <property type="protein sequence ID" value="GHH03057.1"/>
    <property type="molecule type" value="Genomic_DNA"/>
</dbReference>
<organism evidence="8 9">
    <name type="scientific">Pseudodonghicola xiamenensis</name>
    <dbReference type="NCBI Taxonomy" id="337702"/>
    <lineage>
        <taxon>Bacteria</taxon>
        <taxon>Pseudomonadati</taxon>
        <taxon>Pseudomonadota</taxon>
        <taxon>Alphaproteobacteria</taxon>
        <taxon>Rhodobacterales</taxon>
        <taxon>Paracoccaceae</taxon>
        <taxon>Pseudodonghicola</taxon>
    </lineage>
</organism>
<feature type="domain" description="DUF306" evidence="6">
    <location>
        <begin position="304"/>
        <end position="409"/>
    </location>
</feature>
<evidence type="ECO:0000256" key="3">
    <source>
        <dbReference type="ARBA" id="ARBA00023139"/>
    </source>
</evidence>
<comment type="caution">
    <text evidence="8">The sequence shown here is derived from an EMBL/GenBank/DDBJ whole genome shotgun (WGS) entry which is preliminary data.</text>
</comment>
<dbReference type="Pfam" id="PF03724">
    <property type="entry name" value="META"/>
    <property type="match status" value="1"/>
</dbReference>
<dbReference type="InterPro" id="IPR036328">
    <property type="entry name" value="MliC_sf"/>
</dbReference>
<dbReference type="PANTHER" id="PTHR35535">
    <property type="entry name" value="HEAT SHOCK PROTEIN HSLJ"/>
    <property type="match status" value="1"/>
</dbReference>
<keyword evidence="3" id="KW-0564">Palmitate</keyword>
<keyword evidence="9" id="KW-1185">Reference proteome</keyword>
<evidence type="ECO:0000313" key="9">
    <source>
        <dbReference type="Proteomes" id="UP000611500"/>
    </source>
</evidence>
<feature type="signal peptide" evidence="5">
    <location>
        <begin position="1"/>
        <end position="24"/>
    </location>
</feature>
<proteinExistence type="predicted"/>
<dbReference type="Gene3D" id="2.40.128.200">
    <property type="match status" value="1"/>
</dbReference>
<gene>
    <name evidence="8" type="ORF">GCM10010961_40980</name>
</gene>
<evidence type="ECO:0000313" key="8">
    <source>
        <dbReference type="EMBL" id="GHH03057.1"/>
    </source>
</evidence>
<sequence length="412" mass="43769">MNLSHILSPALAATLIASASLVTAQDSRDISGMLQYRERIALPDDAQIIIELRGWQDALIGETSFGSDGRQGPLPFTVQSPARLAARLRAGILTDGQPRWISDPVEIAAGDAPVDLGPILLRAFDPLLFASTYHCGTQDIRIGIQNDQAVMQADGQRYVLVETVTASGAKYVAEQDPTTYFWSKGAEAMVSLQGQELPTCTLVPPAPASYGAQGNEPGWTLTIRDGQITLVTGYGEHHRSAPLPPIELRGDAYVMMLEDPDLDIMVQQNLCHDSATGMPYPDRLTLTSDDGTLSGCGGDPRDLIRGGDWTVVTVAGSETDAQHAPTLQLGSDDRIAGSAGCNRYSAAFTLGGESLSIGPAVTALMACAPEVMSGERTFLDALSTVTRFDIDAATGMLQLIGAQDQVVITARR</sequence>
<dbReference type="InterPro" id="IPR053147">
    <property type="entry name" value="Hsp_HslJ-like"/>
</dbReference>
<feature type="chain" id="PRO_5035220203" evidence="5">
    <location>
        <begin position="25"/>
        <end position="412"/>
    </location>
</feature>
<dbReference type="SUPFAM" id="SSF141488">
    <property type="entry name" value="YdhA-like"/>
    <property type="match status" value="1"/>
</dbReference>
<reference evidence="8" key="1">
    <citation type="journal article" date="2014" name="Int. J. Syst. Evol. Microbiol.">
        <title>Complete genome sequence of Corynebacterium casei LMG S-19264T (=DSM 44701T), isolated from a smear-ripened cheese.</title>
        <authorList>
            <consortium name="US DOE Joint Genome Institute (JGI-PGF)"/>
            <person name="Walter F."/>
            <person name="Albersmeier A."/>
            <person name="Kalinowski J."/>
            <person name="Ruckert C."/>
        </authorList>
    </citation>
    <scope>NUCLEOTIDE SEQUENCE</scope>
    <source>
        <strain evidence="8">CGMCC 1.7081</strain>
    </source>
</reference>
<evidence type="ECO:0000256" key="2">
    <source>
        <dbReference type="ARBA" id="ARBA00023136"/>
    </source>
</evidence>
<dbReference type="InterPro" id="IPR038670">
    <property type="entry name" value="HslJ-like_sf"/>
</dbReference>
<protein>
    <submittedName>
        <fullName evidence="8">HslJ</fullName>
    </submittedName>
</protein>
<evidence type="ECO:0000256" key="1">
    <source>
        <dbReference type="ARBA" id="ARBA00022729"/>
    </source>
</evidence>
<evidence type="ECO:0000256" key="4">
    <source>
        <dbReference type="ARBA" id="ARBA00023288"/>
    </source>
</evidence>
<dbReference type="InterPro" id="IPR005184">
    <property type="entry name" value="DUF306_Meta_HslJ"/>
</dbReference>
<keyword evidence="1 5" id="KW-0732">Signal</keyword>
<name>A0A8J3HCG8_9RHOB</name>
<dbReference type="InterPro" id="IPR039366">
    <property type="entry name" value="Pilotin"/>
</dbReference>
<dbReference type="Pfam" id="PF09864">
    <property type="entry name" value="MliC"/>
    <property type="match status" value="1"/>
</dbReference>
<reference evidence="8" key="2">
    <citation type="submission" date="2020-09" db="EMBL/GenBank/DDBJ databases">
        <authorList>
            <person name="Sun Q."/>
            <person name="Zhou Y."/>
        </authorList>
    </citation>
    <scope>NUCLEOTIDE SEQUENCE</scope>
    <source>
        <strain evidence="8">CGMCC 1.7081</strain>
    </source>
</reference>
<keyword evidence="4" id="KW-0449">Lipoprotein</keyword>
<evidence type="ECO:0000256" key="5">
    <source>
        <dbReference type="SAM" id="SignalP"/>
    </source>
</evidence>
<evidence type="ECO:0000259" key="7">
    <source>
        <dbReference type="Pfam" id="PF09864"/>
    </source>
</evidence>
<feature type="domain" description="C-type lysozyme inhibitor" evidence="7">
    <location>
        <begin position="133"/>
        <end position="196"/>
    </location>
</feature>
<dbReference type="Pfam" id="PF09619">
    <property type="entry name" value="YscW"/>
    <property type="match status" value="1"/>
</dbReference>
<evidence type="ECO:0000259" key="6">
    <source>
        <dbReference type="Pfam" id="PF03724"/>
    </source>
</evidence>
<dbReference type="AlphaFoldDB" id="A0A8J3HCG8"/>
<dbReference type="Proteomes" id="UP000611500">
    <property type="component" value="Unassembled WGS sequence"/>
</dbReference>
<dbReference type="Gene3D" id="2.40.128.270">
    <property type="match status" value="1"/>
</dbReference>
<dbReference type="InterPro" id="IPR018660">
    <property type="entry name" value="MliC"/>
</dbReference>
<keyword evidence="2" id="KW-0472">Membrane</keyword>
<accession>A0A8J3HCG8</accession>
<dbReference type="PANTHER" id="PTHR35535:SF2">
    <property type="entry name" value="DUF306 DOMAIN-CONTAINING PROTEIN"/>
    <property type="match status" value="1"/>
</dbReference>